<name>A0A135SP64_9PEZI</name>
<feature type="region of interest" description="Disordered" evidence="1">
    <location>
        <begin position="268"/>
        <end position="312"/>
    </location>
</feature>
<accession>A0A135SP64</accession>
<reference evidence="2 3" key="1">
    <citation type="submission" date="2014-02" db="EMBL/GenBank/DDBJ databases">
        <title>The genome sequence of Colletotrichum nymphaeae SA-01.</title>
        <authorList>
            <person name="Baroncelli R."/>
            <person name="Thon M.R."/>
        </authorList>
    </citation>
    <scope>NUCLEOTIDE SEQUENCE [LARGE SCALE GENOMIC DNA]</scope>
    <source>
        <strain evidence="2 3">SA-01</strain>
    </source>
</reference>
<evidence type="ECO:0000313" key="3">
    <source>
        <dbReference type="Proteomes" id="UP000070054"/>
    </source>
</evidence>
<keyword evidence="3" id="KW-1185">Reference proteome</keyword>
<evidence type="ECO:0000256" key="1">
    <source>
        <dbReference type="SAM" id="MobiDB-lite"/>
    </source>
</evidence>
<gene>
    <name evidence="2" type="ORF">CNYM01_11322</name>
</gene>
<dbReference type="AlphaFoldDB" id="A0A135SP64"/>
<protein>
    <submittedName>
        <fullName evidence="2">Uncharacterized protein</fullName>
    </submittedName>
</protein>
<organism evidence="2 3">
    <name type="scientific">Colletotrichum nymphaeae SA-01</name>
    <dbReference type="NCBI Taxonomy" id="1460502"/>
    <lineage>
        <taxon>Eukaryota</taxon>
        <taxon>Fungi</taxon>
        <taxon>Dikarya</taxon>
        <taxon>Ascomycota</taxon>
        <taxon>Pezizomycotina</taxon>
        <taxon>Sordariomycetes</taxon>
        <taxon>Hypocreomycetidae</taxon>
        <taxon>Glomerellales</taxon>
        <taxon>Glomerellaceae</taxon>
        <taxon>Colletotrichum</taxon>
        <taxon>Colletotrichum acutatum species complex</taxon>
    </lineage>
</organism>
<proteinExistence type="predicted"/>
<sequence length="312" mass="34018">MKAEVSEHRDCRYFNLEPFRARPSPSDCTAPTPALAQTHTLLAIRCIHNHDPTPVQSGPAPPGPVPRKHWEGAGGPFSLLLVVPVSLVLWQDRLTDAAGQCLPARPGEVWCALRTCHPQWKLASASSTSGPCRALLTTVHAVLLTLDPSNTTHVIRPVPVLVPVTGHGLSGPQSFSHPILSRWLLLFSLCRRRLGSFALPPLLPYHLTSRLLIRLLPTTPKTLKAQGCSAARLRPVTSSLLLLFLPIPNYPNNPLTFPTTYYNLQLPASSASPSRSRTASRPRPIPTDPPTDTYPHTIFAHSQRGESASQPP</sequence>
<comment type="caution">
    <text evidence="2">The sequence shown here is derived from an EMBL/GenBank/DDBJ whole genome shotgun (WGS) entry which is preliminary data.</text>
</comment>
<feature type="compositionally biased region" description="Low complexity" evidence="1">
    <location>
        <begin position="268"/>
        <end position="282"/>
    </location>
</feature>
<dbReference type="EMBL" id="JEMN01001425">
    <property type="protein sequence ID" value="KXH37718.1"/>
    <property type="molecule type" value="Genomic_DNA"/>
</dbReference>
<dbReference type="Proteomes" id="UP000070054">
    <property type="component" value="Unassembled WGS sequence"/>
</dbReference>
<evidence type="ECO:0000313" key="2">
    <source>
        <dbReference type="EMBL" id="KXH37718.1"/>
    </source>
</evidence>